<dbReference type="RefSeq" id="WP_071520122.1">
    <property type="nucleotide sequence ID" value="NZ_LZDD01000002.1"/>
</dbReference>
<organism evidence="2 3">
    <name type="scientific">Streptococcus bovimastitidis</name>
    <dbReference type="NCBI Taxonomy" id="1856638"/>
    <lineage>
        <taxon>Bacteria</taxon>
        <taxon>Bacillati</taxon>
        <taxon>Bacillota</taxon>
        <taxon>Bacilli</taxon>
        <taxon>Lactobacillales</taxon>
        <taxon>Streptococcaceae</taxon>
        <taxon>Streptococcus</taxon>
    </lineage>
</organism>
<keyword evidence="3" id="KW-1185">Reference proteome</keyword>
<dbReference type="Proteomes" id="UP000182015">
    <property type="component" value="Unassembled WGS sequence"/>
</dbReference>
<name>A0A1L8MLN0_9STRE</name>
<dbReference type="OrthoDB" id="2227983at2"/>
<reference evidence="3" key="1">
    <citation type="submission" date="2016-06" db="EMBL/GenBank/DDBJ databases">
        <authorList>
            <person name="de Vries S.P.W."/>
            <person name="Hadjirin N.F."/>
            <person name="Lay E.M."/>
            <person name="Zadoks R.N."/>
            <person name="Peacock S.J."/>
            <person name="Parkhill J."/>
            <person name="Grant A.J."/>
            <person name="Mcdougall S."/>
            <person name="Holmes M.A."/>
        </authorList>
    </citation>
    <scope>NUCLEOTIDE SEQUENCE [LARGE SCALE GENOMIC DNA]</scope>
    <source>
        <strain evidence="3">NZ1587</strain>
    </source>
</reference>
<keyword evidence="1" id="KW-1133">Transmembrane helix</keyword>
<protein>
    <submittedName>
        <fullName evidence="2">Uncharacterized protein</fullName>
    </submittedName>
</protein>
<evidence type="ECO:0000256" key="1">
    <source>
        <dbReference type="SAM" id="Phobius"/>
    </source>
</evidence>
<proteinExistence type="predicted"/>
<sequence>MTQEEWLMDFQIMNGRKPTEAELAQAAKNGFKKQSGKFNLTDSQNLMKIAAGLAVAIFGYVVGYLFM</sequence>
<evidence type="ECO:0000313" key="2">
    <source>
        <dbReference type="EMBL" id="OJF71690.1"/>
    </source>
</evidence>
<keyword evidence="1" id="KW-0812">Transmembrane</keyword>
<feature type="transmembrane region" description="Helical" evidence="1">
    <location>
        <begin position="46"/>
        <end position="66"/>
    </location>
</feature>
<dbReference type="STRING" id="1856638.A9Q68_06800"/>
<gene>
    <name evidence="2" type="ORF">A9Q68_06800</name>
</gene>
<dbReference type="AlphaFoldDB" id="A0A1L8MLN0"/>
<evidence type="ECO:0000313" key="3">
    <source>
        <dbReference type="Proteomes" id="UP000182015"/>
    </source>
</evidence>
<accession>A0A1L8MLN0</accession>
<dbReference type="EMBL" id="LZDD01000002">
    <property type="protein sequence ID" value="OJF71690.1"/>
    <property type="molecule type" value="Genomic_DNA"/>
</dbReference>
<keyword evidence="1" id="KW-0472">Membrane</keyword>
<comment type="caution">
    <text evidence="2">The sequence shown here is derived from an EMBL/GenBank/DDBJ whole genome shotgun (WGS) entry which is preliminary data.</text>
</comment>